<evidence type="ECO:0000259" key="7">
    <source>
        <dbReference type="PROSITE" id="PS50113"/>
    </source>
</evidence>
<dbReference type="PRINTS" id="PR00344">
    <property type="entry name" value="BCTRLSENSOR"/>
</dbReference>
<keyword evidence="3" id="KW-0597">Phosphoprotein</keyword>
<evidence type="ECO:0000256" key="2">
    <source>
        <dbReference type="ARBA" id="ARBA00012438"/>
    </source>
</evidence>
<dbReference type="SUPFAM" id="SSF55785">
    <property type="entry name" value="PYP-like sensor domain (PAS domain)"/>
    <property type="match status" value="2"/>
</dbReference>
<keyword evidence="4" id="KW-0812">Transmembrane</keyword>
<dbReference type="InterPro" id="IPR036097">
    <property type="entry name" value="HisK_dim/P_sf"/>
</dbReference>
<reference evidence="8 9" key="1">
    <citation type="submission" date="2018-07" db="EMBL/GenBank/DDBJ databases">
        <title>Genomic Encyclopedia of Type Strains, Phase IV (KMG-IV): sequencing the most valuable type-strain genomes for metagenomic binning, comparative biology and taxonomic classification.</title>
        <authorList>
            <person name="Goeker M."/>
        </authorList>
    </citation>
    <scope>NUCLEOTIDE SEQUENCE [LARGE SCALE GENOMIC DNA]</scope>
    <source>
        <strain evidence="8 9">DSM 4134</strain>
    </source>
</reference>
<evidence type="ECO:0000256" key="4">
    <source>
        <dbReference type="SAM" id="Phobius"/>
    </source>
</evidence>
<evidence type="ECO:0000256" key="1">
    <source>
        <dbReference type="ARBA" id="ARBA00000085"/>
    </source>
</evidence>
<dbReference type="NCBIfam" id="TIGR00229">
    <property type="entry name" value="sensory_box"/>
    <property type="match status" value="1"/>
</dbReference>
<dbReference type="InterPro" id="IPR004358">
    <property type="entry name" value="Sig_transdc_His_kin-like_C"/>
</dbReference>
<keyword evidence="9" id="KW-1185">Reference proteome</keyword>
<gene>
    <name evidence="8" type="ORF">C7460_101212</name>
</gene>
<dbReference type="Gene3D" id="1.10.287.130">
    <property type="match status" value="1"/>
</dbReference>
<dbReference type="AlphaFoldDB" id="A0A3D9LIK5"/>
<feature type="domain" description="PAC" evidence="7">
    <location>
        <begin position="301"/>
        <end position="351"/>
    </location>
</feature>
<dbReference type="SMART" id="SM00387">
    <property type="entry name" value="HATPase_c"/>
    <property type="match status" value="1"/>
</dbReference>
<dbReference type="InterPro" id="IPR036890">
    <property type="entry name" value="HATPase_C_sf"/>
</dbReference>
<keyword evidence="4" id="KW-1133">Transmembrane helix</keyword>
<dbReference type="InterPro" id="IPR005467">
    <property type="entry name" value="His_kinase_dom"/>
</dbReference>
<feature type="domain" description="PAC" evidence="7">
    <location>
        <begin position="157"/>
        <end position="208"/>
    </location>
</feature>
<sequence length="620" mass="70361">MKPLKMLKQGLIWVGVLMVVTLFLLLFAVHQYGSVGESAPFGSGALLIVLSLGVLIGYLLLVRYVLRLFQQREWDQKKVENKLMAFDARLAAFIENPEHISIFTLDREYRYVYFNEIHAERIQKNFGSEVKQGASILSMLPEDLAHQISKSFNRALSGEHFTVTSRFEDRYYTQVYNPVYNDQGKVIGLTGNIADVTERIRAEQELEQYKDHLEEEVERRTKEINLQSQFFQSIIDSLPSLIFVRNEKGRYVMVNRAMANSLGVPHKEVLGESISETHKSVEDVYRYEQEDREILNDDIVVEEEAYYEFPDGTGHWLLLSKRRMLLGDEAYVLGIHVDITNLKDTEMKLLQANDEQKKTLNRLKQAQVRLVESEKMASLGQLTAGLAHEINNPINYVAGNVAPIRNDLHELKEYLEDMGGPQANGNGKTRNFDALFEELHSLLDGVDEGTTRVKNLMNDLNTFSMPAESRRYRYNINDSVRSTVNLVKHHVKGRIQINLYMGDVPSILCNPHQLNQVFLNILNNAIHAIKDEGVIDIRTSTEDAQISVAISDSGHGISSAHMKEIFDPFFTTKDQGEGTGLGLAISHRVITEHHGKIEVSSIEGKGSTFRIVLPVDQLGE</sequence>
<dbReference type="EC" id="2.7.13.3" evidence="2"/>
<dbReference type="OrthoDB" id="9806995at2"/>
<dbReference type="PROSITE" id="PS50113">
    <property type="entry name" value="PAC"/>
    <property type="match status" value="2"/>
</dbReference>
<dbReference type="InterPro" id="IPR035965">
    <property type="entry name" value="PAS-like_dom_sf"/>
</dbReference>
<dbReference type="PROSITE" id="PS50112">
    <property type="entry name" value="PAS"/>
    <property type="match status" value="1"/>
</dbReference>
<comment type="caution">
    <text evidence="8">The sequence shown here is derived from an EMBL/GenBank/DDBJ whole genome shotgun (WGS) entry which is preliminary data.</text>
</comment>
<evidence type="ECO:0000313" key="9">
    <source>
        <dbReference type="Proteomes" id="UP000256779"/>
    </source>
</evidence>
<feature type="transmembrane region" description="Helical" evidence="4">
    <location>
        <begin position="12"/>
        <end position="33"/>
    </location>
</feature>
<dbReference type="GO" id="GO:0000155">
    <property type="term" value="F:phosphorelay sensor kinase activity"/>
    <property type="evidence" value="ECO:0007669"/>
    <property type="project" value="InterPro"/>
</dbReference>
<dbReference type="InterPro" id="IPR000700">
    <property type="entry name" value="PAS-assoc_C"/>
</dbReference>
<protein>
    <recommendedName>
        <fullName evidence="2">histidine kinase</fullName>
        <ecNumber evidence="2">2.7.13.3</ecNumber>
    </recommendedName>
</protein>
<dbReference type="Pfam" id="PF02518">
    <property type="entry name" value="HATPase_c"/>
    <property type="match status" value="1"/>
</dbReference>
<dbReference type="PROSITE" id="PS50109">
    <property type="entry name" value="HIS_KIN"/>
    <property type="match status" value="1"/>
</dbReference>
<dbReference type="InterPro" id="IPR003594">
    <property type="entry name" value="HATPase_dom"/>
</dbReference>
<dbReference type="SUPFAM" id="SSF47384">
    <property type="entry name" value="Homodimeric domain of signal transducing histidine kinase"/>
    <property type="match status" value="1"/>
</dbReference>
<dbReference type="InterPro" id="IPR003661">
    <property type="entry name" value="HisK_dim/P_dom"/>
</dbReference>
<feature type="domain" description="Histidine kinase" evidence="5">
    <location>
        <begin position="385"/>
        <end position="617"/>
    </location>
</feature>
<organism evidence="8 9">
    <name type="scientific">Marinoscillum furvescens DSM 4134</name>
    <dbReference type="NCBI Taxonomy" id="1122208"/>
    <lineage>
        <taxon>Bacteria</taxon>
        <taxon>Pseudomonadati</taxon>
        <taxon>Bacteroidota</taxon>
        <taxon>Cytophagia</taxon>
        <taxon>Cytophagales</taxon>
        <taxon>Reichenbachiellaceae</taxon>
        <taxon>Marinoscillum</taxon>
    </lineage>
</organism>
<name>A0A3D9LIK5_MARFU</name>
<proteinExistence type="predicted"/>
<evidence type="ECO:0000313" key="8">
    <source>
        <dbReference type="EMBL" id="REE05695.1"/>
    </source>
</evidence>
<dbReference type="PANTHER" id="PTHR43065:SF50">
    <property type="entry name" value="HISTIDINE KINASE"/>
    <property type="match status" value="1"/>
</dbReference>
<dbReference type="CDD" id="cd00082">
    <property type="entry name" value="HisKA"/>
    <property type="match status" value="1"/>
</dbReference>
<dbReference type="SUPFAM" id="SSF55874">
    <property type="entry name" value="ATPase domain of HSP90 chaperone/DNA topoisomerase II/histidine kinase"/>
    <property type="match status" value="1"/>
</dbReference>
<dbReference type="RefSeq" id="WP_115866203.1">
    <property type="nucleotide sequence ID" value="NZ_QREG01000001.1"/>
</dbReference>
<evidence type="ECO:0000259" key="5">
    <source>
        <dbReference type="PROSITE" id="PS50109"/>
    </source>
</evidence>
<dbReference type="InterPro" id="IPR000014">
    <property type="entry name" value="PAS"/>
</dbReference>
<dbReference type="PANTHER" id="PTHR43065">
    <property type="entry name" value="SENSOR HISTIDINE KINASE"/>
    <property type="match status" value="1"/>
</dbReference>
<feature type="domain" description="PAS" evidence="6">
    <location>
        <begin position="227"/>
        <end position="298"/>
    </location>
</feature>
<accession>A0A3D9LIK5</accession>
<dbReference type="SMART" id="SM00091">
    <property type="entry name" value="PAS"/>
    <property type="match status" value="2"/>
</dbReference>
<dbReference type="InterPro" id="IPR013656">
    <property type="entry name" value="PAS_4"/>
</dbReference>
<dbReference type="CDD" id="cd00130">
    <property type="entry name" value="PAS"/>
    <property type="match status" value="1"/>
</dbReference>
<comment type="catalytic activity">
    <reaction evidence="1">
        <text>ATP + protein L-histidine = ADP + protein N-phospho-L-histidine.</text>
        <dbReference type="EC" id="2.7.13.3"/>
    </reaction>
</comment>
<keyword evidence="4" id="KW-0472">Membrane</keyword>
<dbReference type="Gene3D" id="3.30.565.10">
    <property type="entry name" value="Histidine kinase-like ATPase, C-terminal domain"/>
    <property type="match status" value="1"/>
</dbReference>
<evidence type="ECO:0000256" key="3">
    <source>
        <dbReference type="ARBA" id="ARBA00022553"/>
    </source>
</evidence>
<dbReference type="Pfam" id="PF08448">
    <property type="entry name" value="PAS_4"/>
    <property type="match status" value="2"/>
</dbReference>
<dbReference type="Gene3D" id="3.30.450.20">
    <property type="entry name" value="PAS domain"/>
    <property type="match status" value="2"/>
</dbReference>
<evidence type="ECO:0000259" key="6">
    <source>
        <dbReference type="PROSITE" id="PS50112"/>
    </source>
</evidence>
<feature type="transmembrane region" description="Helical" evidence="4">
    <location>
        <begin position="45"/>
        <end position="66"/>
    </location>
</feature>
<dbReference type="EMBL" id="QREG01000001">
    <property type="protein sequence ID" value="REE05695.1"/>
    <property type="molecule type" value="Genomic_DNA"/>
</dbReference>
<dbReference type="Proteomes" id="UP000256779">
    <property type="component" value="Unassembled WGS sequence"/>
</dbReference>